<dbReference type="GO" id="GO:0032259">
    <property type="term" value="P:methylation"/>
    <property type="evidence" value="ECO:0007669"/>
    <property type="project" value="UniProtKB-KW"/>
</dbReference>
<keyword evidence="1" id="KW-0830">Ubiquinone</keyword>
<name>A0A0G1RNB7_9BACT</name>
<gene>
    <name evidence="1" type="ORF">UX80_C0001G0026</name>
</gene>
<dbReference type="Pfam" id="PF13489">
    <property type="entry name" value="Methyltransf_23"/>
    <property type="match status" value="1"/>
</dbReference>
<dbReference type="PANTHER" id="PTHR43861">
    <property type="entry name" value="TRANS-ACONITATE 2-METHYLTRANSFERASE-RELATED"/>
    <property type="match status" value="1"/>
</dbReference>
<dbReference type="Gene3D" id="3.40.50.150">
    <property type="entry name" value="Vaccinia Virus protein VP39"/>
    <property type="match status" value="1"/>
</dbReference>
<organism evidence="1 2">
    <name type="scientific">Candidatus Amesbacteria bacterium GW2011_GWA2_47_11b</name>
    <dbReference type="NCBI Taxonomy" id="1618358"/>
    <lineage>
        <taxon>Bacteria</taxon>
        <taxon>Candidatus Amesiibacteriota</taxon>
    </lineage>
</organism>
<sequence>MTCPVCKSARFGRYYTGITSWEYPGRFNFVCCRHCGLILQHPRVPQDRVGQYYNPQSYWGEVHDAWQEYAPLYRAIFKSRSSAGSILDVGSGLGLFLSEFKKRGWQTLGTEISPDMVRHARRTYGLKILQGDLLKLRLTGQFDVICLNNVLEHLYYPRQTLVKIHSLLRPGGMLVIVVPNIDSLGHAVFRRRWYHLQPGRHVYHFSPATITQLLESTGFHVAPMDHSYWRHNYYSWFCNFRYNYSLRFTVNRGTPVAHSSPGVKIGKVIVPILAGLGAMLGQITRHGEVITIYCHR</sequence>
<evidence type="ECO:0000313" key="2">
    <source>
        <dbReference type="Proteomes" id="UP000034307"/>
    </source>
</evidence>
<protein>
    <submittedName>
        <fullName evidence="1">Methylase involved in ubiquinone/menaquinone biosynthesis</fullName>
    </submittedName>
</protein>
<keyword evidence="1" id="KW-0489">Methyltransferase</keyword>
<dbReference type="PANTHER" id="PTHR43861:SF6">
    <property type="entry name" value="METHYLTRANSFERASE TYPE 11"/>
    <property type="match status" value="1"/>
</dbReference>
<dbReference type="AlphaFoldDB" id="A0A0G1RNB7"/>
<comment type="caution">
    <text evidence="1">The sequence shown here is derived from an EMBL/GenBank/DDBJ whole genome shotgun (WGS) entry which is preliminary data.</text>
</comment>
<dbReference type="GO" id="GO:0008168">
    <property type="term" value="F:methyltransferase activity"/>
    <property type="evidence" value="ECO:0007669"/>
    <property type="project" value="UniProtKB-KW"/>
</dbReference>
<dbReference type="InterPro" id="IPR029063">
    <property type="entry name" value="SAM-dependent_MTases_sf"/>
</dbReference>
<evidence type="ECO:0000313" key="1">
    <source>
        <dbReference type="EMBL" id="KKU58587.1"/>
    </source>
</evidence>
<reference evidence="1 2" key="1">
    <citation type="journal article" date="2015" name="Nature">
        <title>rRNA introns, odd ribosomes, and small enigmatic genomes across a large radiation of phyla.</title>
        <authorList>
            <person name="Brown C.T."/>
            <person name="Hug L.A."/>
            <person name="Thomas B.C."/>
            <person name="Sharon I."/>
            <person name="Castelle C.J."/>
            <person name="Singh A."/>
            <person name="Wilkins M.J."/>
            <person name="Williams K.H."/>
            <person name="Banfield J.F."/>
        </authorList>
    </citation>
    <scope>NUCLEOTIDE SEQUENCE [LARGE SCALE GENOMIC DNA]</scope>
</reference>
<dbReference type="CDD" id="cd02440">
    <property type="entry name" value="AdoMet_MTases"/>
    <property type="match status" value="1"/>
</dbReference>
<dbReference type="STRING" id="1618358.UX80_C0001G0026"/>
<dbReference type="EMBL" id="LCNO01000001">
    <property type="protein sequence ID" value="KKU58587.1"/>
    <property type="molecule type" value="Genomic_DNA"/>
</dbReference>
<dbReference type="SUPFAM" id="SSF53335">
    <property type="entry name" value="S-adenosyl-L-methionine-dependent methyltransferases"/>
    <property type="match status" value="1"/>
</dbReference>
<accession>A0A0G1RNB7</accession>
<dbReference type="Proteomes" id="UP000034307">
    <property type="component" value="Unassembled WGS sequence"/>
</dbReference>
<proteinExistence type="predicted"/>
<keyword evidence="1" id="KW-0808">Transferase</keyword>